<evidence type="ECO:0000313" key="2">
    <source>
        <dbReference type="Ensembl" id="ENSFHEP00000030377.1"/>
    </source>
</evidence>
<feature type="chain" id="PRO_5018567788" description="Chemokine interleukin-8-like domain-containing protein" evidence="1">
    <location>
        <begin position="26"/>
        <end position="119"/>
    </location>
</feature>
<dbReference type="STRING" id="8078.ENSFHEP00000030377"/>
<feature type="signal peptide" evidence="1">
    <location>
        <begin position="1"/>
        <end position="25"/>
    </location>
</feature>
<dbReference type="SUPFAM" id="SSF54117">
    <property type="entry name" value="Interleukin 8-like chemokines"/>
    <property type="match status" value="1"/>
</dbReference>
<reference evidence="2" key="1">
    <citation type="submission" date="2025-08" db="UniProtKB">
        <authorList>
            <consortium name="Ensembl"/>
        </authorList>
    </citation>
    <scope>IDENTIFICATION</scope>
</reference>
<dbReference type="GO" id="GO:0005576">
    <property type="term" value="C:extracellular region"/>
    <property type="evidence" value="ECO:0007669"/>
    <property type="project" value="InterPro"/>
</dbReference>
<dbReference type="AlphaFoldDB" id="A0A3Q2QTN4"/>
<dbReference type="Ensembl" id="ENSFHET00000021833.1">
    <property type="protein sequence ID" value="ENSFHEP00000030377.1"/>
    <property type="gene ID" value="ENSFHEG00000015638.1"/>
</dbReference>
<dbReference type="GO" id="GO:0008009">
    <property type="term" value="F:chemokine activity"/>
    <property type="evidence" value="ECO:0007669"/>
    <property type="project" value="InterPro"/>
</dbReference>
<accession>A0A3Q2QTN4</accession>
<dbReference type="InterPro" id="IPR036048">
    <property type="entry name" value="Interleukin_8-like_sf"/>
</dbReference>
<evidence type="ECO:0008006" key="4">
    <source>
        <dbReference type="Google" id="ProtNLM"/>
    </source>
</evidence>
<dbReference type="GeneTree" id="ENSGT00940000176858"/>
<proteinExistence type="predicted"/>
<keyword evidence="1" id="KW-0732">Signal</keyword>
<evidence type="ECO:0000313" key="3">
    <source>
        <dbReference type="Proteomes" id="UP000265000"/>
    </source>
</evidence>
<evidence type="ECO:0000256" key="1">
    <source>
        <dbReference type="SAM" id="SignalP"/>
    </source>
</evidence>
<dbReference type="Gene3D" id="2.40.50.40">
    <property type="match status" value="1"/>
</dbReference>
<dbReference type="Proteomes" id="UP000265000">
    <property type="component" value="Unplaced"/>
</dbReference>
<keyword evidence="3" id="KW-1185">Reference proteome</keyword>
<reference evidence="2" key="2">
    <citation type="submission" date="2025-09" db="UniProtKB">
        <authorList>
            <consortium name="Ensembl"/>
        </authorList>
    </citation>
    <scope>IDENTIFICATION</scope>
</reference>
<sequence length="119" mass="13642">MGLSQRNCALLLVFVAAVCIEFYQAQHVGGRCKCLSFSRPKKINITDFQVFEKWAGCDRIELILSRINPDNTTVELCMHPRGKIGVKILNCWESINKEKSRKMECIDRFNGVEEKTSED</sequence>
<protein>
    <recommendedName>
        <fullName evidence="4">Chemokine interleukin-8-like domain-containing protein</fullName>
    </recommendedName>
</protein>
<dbReference type="GO" id="GO:0006955">
    <property type="term" value="P:immune response"/>
    <property type="evidence" value="ECO:0007669"/>
    <property type="project" value="InterPro"/>
</dbReference>
<name>A0A3Q2QTN4_FUNHE</name>
<organism evidence="2 3">
    <name type="scientific">Fundulus heteroclitus</name>
    <name type="common">Killifish</name>
    <name type="synonym">Mummichog</name>
    <dbReference type="NCBI Taxonomy" id="8078"/>
    <lineage>
        <taxon>Eukaryota</taxon>
        <taxon>Metazoa</taxon>
        <taxon>Chordata</taxon>
        <taxon>Craniata</taxon>
        <taxon>Vertebrata</taxon>
        <taxon>Euteleostomi</taxon>
        <taxon>Actinopterygii</taxon>
        <taxon>Neopterygii</taxon>
        <taxon>Teleostei</taxon>
        <taxon>Neoteleostei</taxon>
        <taxon>Acanthomorphata</taxon>
        <taxon>Ovalentaria</taxon>
        <taxon>Atherinomorphae</taxon>
        <taxon>Cyprinodontiformes</taxon>
        <taxon>Fundulidae</taxon>
        <taxon>Fundulus</taxon>
    </lineage>
</organism>